<reference evidence="1 2" key="1">
    <citation type="submission" date="2017-01" db="EMBL/GenBank/DDBJ databases">
        <authorList>
            <person name="Mah S.A."/>
            <person name="Swanson W.J."/>
            <person name="Moy G.W."/>
            <person name="Vacquier V.D."/>
        </authorList>
    </citation>
    <scope>NUCLEOTIDE SEQUENCE [LARGE SCALE GENOMIC DNA]</scope>
    <source>
        <strain evidence="1 2">GSMNP</strain>
    </source>
</reference>
<proteinExistence type="predicted"/>
<evidence type="ECO:0000313" key="2">
    <source>
        <dbReference type="Proteomes" id="UP000187283"/>
    </source>
</evidence>
<keyword evidence="2" id="KW-1185">Reference proteome</keyword>
<protein>
    <submittedName>
        <fullName evidence="1">Uncharacterized protein</fullName>
    </submittedName>
</protein>
<name>A0A1R1YGY2_9FUNG</name>
<dbReference type="EMBL" id="LSSN01000060">
    <property type="protein sequence ID" value="OMJ26162.1"/>
    <property type="molecule type" value="Genomic_DNA"/>
</dbReference>
<dbReference type="AlphaFoldDB" id="A0A1R1YGY2"/>
<evidence type="ECO:0000313" key="1">
    <source>
        <dbReference type="EMBL" id="OMJ26162.1"/>
    </source>
</evidence>
<dbReference type="Proteomes" id="UP000187283">
    <property type="component" value="Unassembled WGS sequence"/>
</dbReference>
<comment type="caution">
    <text evidence="1">The sequence shown here is derived from an EMBL/GenBank/DDBJ whole genome shotgun (WGS) entry which is preliminary data.</text>
</comment>
<organism evidence="1 2">
    <name type="scientific">Smittium culicis</name>
    <dbReference type="NCBI Taxonomy" id="133412"/>
    <lineage>
        <taxon>Eukaryota</taxon>
        <taxon>Fungi</taxon>
        <taxon>Fungi incertae sedis</taxon>
        <taxon>Zoopagomycota</taxon>
        <taxon>Kickxellomycotina</taxon>
        <taxon>Harpellomycetes</taxon>
        <taxon>Harpellales</taxon>
        <taxon>Legeriomycetaceae</taxon>
        <taxon>Smittium</taxon>
    </lineage>
</organism>
<accession>A0A1R1YGY2</accession>
<gene>
    <name evidence="1" type="ORF">AYI70_g390</name>
</gene>
<sequence length="93" mass="10879">MYFVSSTSNLFSDMDHSEWSVSLIDASTGLRSEETYVTCLSILVLMKCYQIRSEITKRSEEVVNMRSLMYECVFLFSEYNNTDIKTRNLSFRS</sequence>